<dbReference type="Gramene" id="TuG1812G0600001473.01.T01">
    <property type="protein sequence ID" value="TuG1812G0600001473.01.T01"/>
    <property type="gene ID" value="TuG1812G0600001473.01"/>
</dbReference>
<feature type="region of interest" description="Disordered" evidence="1">
    <location>
        <begin position="1"/>
        <end position="93"/>
    </location>
</feature>
<feature type="compositionally biased region" description="Polar residues" evidence="1">
    <location>
        <begin position="32"/>
        <end position="41"/>
    </location>
</feature>
<evidence type="ECO:0000256" key="1">
    <source>
        <dbReference type="SAM" id="MobiDB-lite"/>
    </source>
</evidence>
<organism evidence="2 3">
    <name type="scientific">Triticum urartu</name>
    <name type="common">Red wild einkorn</name>
    <name type="synonym">Crithodium urartu</name>
    <dbReference type="NCBI Taxonomy" id="4572"/>
    <lineage>
        <taxon>Eukaryota</taxon>
        <taxon>Viridiplantae</taxon>
        <taxon>Streptophyta</taxon>
        <taxon>Embryophyta</taxon>
        <taxon>Tracheophyta</taxon>
        <taxon>Spermatophyta</taxon>
        <taxon>Magnoliopsida</taxon>
        <taxon>Liliopsida</taxon>
        <taxon>Poales</taxon>
        <taxon>Poaceae</taxon>
        <taxon>BOP clade</taxon>
        <taxon>Pooideae</taxon>
        <taxon>Triticodae</taxon>
        <taxon>Triticeae</taxon>
        <taxon>Triticinae</taxon>
        <taxon>Triticum</taxon>
    </lineage>
</organism>
<keyword evidence="3" id="KW-1185">Reference proteome</keyword>
<reference evidence="3" key="1">
    <citation type="journal article" date="2013" name="Nature">
        <title>Draft genome of the wheat A-genome progenitor Triticum urartu.</title>
        <authorList>
            <person name="Ling H.Q."/>
            <person name="Zhao S."/>
            <person name="Liu D."/>
            <person name="Wang J."/>
            <person name="Sun H."/>
            <person name="Zhang C."/>
            <person name="Fan H."/>
            <person name="Li D."/>
            <person name="Dong L."/>
            <person name="Tao Y."/>
            <person name="Gao C."/>
            <person name="Wu H."/>
            <person name="Li Y."/>
            <person name="Cui Y."/>
            <person name="Guo X."/>
            <person name="Zheng S."/>
            <person name="Wang B."/>
            <person name="Yu K."/>
            <person name="Liang Q."/>
            <person name="Yang W."/>
            <person name="Lou X."/>
            <person name="Chen J."/>
            <person name="Feng M."/>
            <person name="Jian J."/>
            <person name="Zhang X."/>
            <person name="Luo G."/>
            <person name="Jiang Y."/>
            <person name="Liu J."/>
            <person name="Wang Z."/>
            <person name="Sha Y."/>
            <person name="Zhang B."/>
            <person name="Wu H."/>
            <person name="Tang D."/>
            <person name="Shen Q."/>
            <person name="Xue P."/>
            <person name="Zou S."/>
            <person name="Wang X."/>
            <person name="Liu X."/>
            <person name="Wang F."/>
            <person name="Yang Y."/>
            <person name="An X."/>
            <person name="Dong Z."/>
            <person name="Zhang K."/>
            <person name="Zhang X."/>
            <person name="Luo M.C."/>
            <person name="Dvorak J."/>
            <person name="Tong Y."/>
            <person name="Wang J."/>
            <person name="Yang H."/>
            <person name="Li Z."/>
            <person name="Wang D."/>
            <person name="Zhang A."/>
            <person name="Wang J."/>
        </authorList>
    </citation>
    <scope>NUCLEOTIDE SEQUENCE</scope>
    <source>
        <strain evidence="3">cv. G1812</strain>
    </source>
</reference>
<proteinExistence type="predicted"/>
<name>A0A8R7UTM3_TRIUA</name>
<evidence type="ECO:0000313" key="2">
    <source>
        <dbReference type="EnsemblPlants" id="TuG1812G0600001473.01.T01"/>
    </source>
</evidence>
<dbReference type="EnsemblPlants" id="TuG1812G0600001473.01.T01">
    <property type="protein sequence ID" value="TuG1812G0600001473.01.T01"/>
    <property type="gene ID" value="TuG1812G0600001473.01"/>
</dbReference>
<dbReference type="AlphaFoldDB" id="A0A8R7UTM3"/>
<protein>
    <submittedName>
        <fullName evidence="2">Uncharacterized protein</fullName>
    </submittedName>
</protein>
<feature type="compositionally biased region" description="Basic and acidic residues" evidence="1">
    <location>
        <begin position="84"/>
        <end position="93"/>
    </location>
</feature>
<dbReference type="Proteomes" id="UP000015106">
    <property type="component" value="Chromosome 6"/>
</dbReference>
<sequence>MSGTPAGDGRPNYIGTTHHSRHLSNVAPATPNLGSRTTSASDRNRTLGQWHEAPERPHLAVARGPRGIHTSSSPTARRRSLSCRRREPPRTTI</sequence>
<evidence type="ECO:0000313" key="3">
    <source>
        <dbReference type="Proteomes" id="UP000015106"/>
    </source>
</evidence>
<accession>A0A8R7UTM3</accession>
<reference evidence="2" key="2">
    <citation type="submission" date="2018-03" db="EMBL/GenBank/DDBJ databases">
        <title>The Triticum urartu genome reveals the dynamic nature of wheat genome evolution.</title>
        <authorList>
            <person name="Ling H."/>
            <person name="Ma B."/>
            <person name="Shi X."/>
            <person name="Liu H."/>
            <person name="Dong L."/>
            <person name="Sun H."/>
            <person name="Cao Y."/>
            <person name="Gao Q."/>
            <person name="Zheng S."/>
            <person name="Li Y."/>
            <person name="Yu Y."/>
            <person name="Du H."/>
            <person name="Qi M."/>
            <person name="Li Y."/>
            <person name="Yu H."/>
            <person name="Cui Y."/>
            <person name="Wang N."/>
            <person name="Chen C."/>
            <person name="Wu H."/>
            <person name="Zhao Y."/>
            <person name="Zhang J."/>
            <person name="Li Y."/>
            <person name="Zhou W."/>
            <person name="Zhang B."/>
            <person name="Hu W."/>
            <person name="Eijk M."/>
            <person name="Tang J."/>
            <person name="Witsenboer H."/>
            <person name="Zhao S."/>
            <person name="Li Z."/>
            <person name="Zhang A."/>
            <person name="Wang D."/>
            <person name="Liang C."/>
        </authorList>
    </citation>
    <scope>NUCLEOTIDE SEQUENCE [LARGE SCALE GENOMIC DNA]</scope>
    <source>
        <strain evidence="2">cv. G1812</strain>
    </source>
</reference>
<reference evidence="2" key="3">
    <citation type="submission" date="2022-06" db="UniProtKB">
        <authorList>
            <consortium name="EnsemblPlants"/>
        </authorList>
    </citation>
    <scope>IDENTIFICATION</scope>
</reference>